<evidence type="ECO:0000313" key="1">
    <source>
        <dbReference type="EMBL" id="KGM07847.1"/>
    </source>
</evidence>
<dbReference type="InterPro" id="IPR036412">
    <property type="entry name" value="HAD-like_sf"/>
</dbReference>
<dbReference type="STRING" id="392484.LP43_0263"/>
<sequence length="249" mass="28713">MTNKLYALDFDGVLCDSAVETAIAGWKVALQLWSDMPDHIPAEILERFRQVRPVMETGYESILIVRMLFEGLDTESLMSAFHHQIEALMIRDALEVDELKQTFGATRDQWIEDDFDNWIKMNPLFDGVAEKLHQLETEQSVIITTKQERFVDHILSANQIHFPIEQIYGLDRNLSKQQILTDLSAAQPNTDILFVEDRLPTLINVITDDRLDNVQLLLANWGYNTKQDRDSATEIKRIKTINLADLQQL</sequence>
<evidence type="ECO:0000313" key="2">
    <source>
        <dbReference type="Proteomes" id="UP000029999"/>
    </source>
</evidence>
<dbReference type="AlphaFoldDB" id="A0A0A0BJK3"/>
<dbReference type="InterPro" id="IPR023198">
    <property type="entry name" value="PGP-like_dom2"/>
</dbReference>
<dbReference type="Gene3D" id="3.40.50.1000">
    <property type="entry name" value="HAD superfamily/HAD-like"/>
    <property type="match status" value="1"/>
</dbReference>
<proteinExistence type="predicted"/>
<protein>
    <recommendedName>
        <fullName evidence="3">HAD family hydrolase</fullName>
    </recommendedName>
</protein>
<comment type="caution">
    <text evidence="1">The sequence shown here is derived from an EMBL/GenBank/DDBJ whole genome shotgun (WGS) entry which is preliminary data.</text>
</comment>
<dbReference type="RefSeq" id="WP_036311170.1">
    <property type="nucleotide sequence ID" value="NZ_JRQD01000001.1"/>
</dbReference>
<dbReference type="Proteomes" id="UP000029999">
    <property type="component" value="Unassembled WGS sequence"/>
</dbReference>
<evidence type="ECO:0008006" key="3">
    <source>
        <dbReference type="Google" id="ProtNLM"/>
    </source>
</evidence>
<dbReference type="InterPro" id="IPR023214">
    <property type="entry name" value="HAD_sf"/>
</dbReference>
<organism evidence="1 2">
    <name type="scientific">Methylophaga thiooxydans</name>
    <dbReference type="NCBI Taxonomy" id="392484"/>
    <lineage>
        <taxon>Bacteria</taxon>
        <taxon>Pseudomonadati</taxon>
        <taxon>Pseudomonadota</taxon>
        <taxon>Gammaproteobacteria</taxon>
        <taxon>Thiotrichales</taxon>
        <taxon>Piscirickettsiaceae</taxon>
        <taxon>Methylophaga</taxon>
    </lineage>
</organism>
<reference evidence="1 2" key="1">
    <citation type="submission" date="2014-09" db="EMBL/GenBank/DDBJ databases">
        <authorList>
            <person name="Grob C."/>
            <person name="Taubert M."/>
            <person name="Howat A.M."/>
            <person name="Burns O.J."/>
            <person name="Dixon J.L."/>
            <person name="Chen Y."/>
            <person name="Murrell J.C."/>
        </authorList>
    </citation>
    <scope>NUCLEOTIDE SEQUENCE [LARGE SCALE GENOMIC DNA]</scope>
    <source>
        <strain evidence="1">L4</strain>
    </source>
</reference>
<dbReference type="Gene3D" id="1.10.150.240">
    <property type="entry name" value="Putative phosphatase, domain 2"/>
    <property type="match status" value="1"/>
</dbReference>
<dbReference type="EMBL" id="JRQD01000001">
    <property type="protein sequence ID" value="KGM07847.1"/>
    <property type="molecule type" value="Genomic_DNA"/>
</dbReference>
<dbReference type="SUPFAM" id="SSF56784">
    <property type="entry name" value="HAD-like"/>
    <property type="match status" value="1"/>
</dbReference>
<name>A0A0A0BJK3_9GAMM</name>
<gene>
    <name evidence="1" type="ORF">LP43_0263</name>
</gene>
<accession>A0A0A0BJK3</accession>